<keyword evidence="3 7" id="KW-0813">Transport</keyword>
<dbReference type="Proteomes" id="UP000694255">
    <property type="component" value="Unassembled WGS sequence"/>
</dbReference>
<feature type="region of interest" description="Disordered" evidence="8">
    <location>
        <begin position="527"/>
        <end position="547"/>
    </location>
</feature>
<gene>
    <name evidence="10" type="ORF">J8A68_003224</name>
</gene>
<feature type="compositionally biased region" description="Basic residues" evidence="8">
    <location>
        <begin position="1072"/>
        <end position="1086"/>
    </location>
</feature>
<comment type="caution">
    <text evidence="10">The sequence shown here is derived from an EMBL/GenBank/DDBJ whole genome shotgun (WGS) entry which is preliminary data.</text>
</comment>
<comment type="subunit">
    <text evidence="7">Adaptor protein complex 3 (AP-3) is a heterotetramer.</text>
</comment>
<dbReference type="GO" id="GO:0006896">
    <property type="term" value="P:Golgi to vacuole transport"/>
    <property type="evidence" value="ECO:0007669"/>
    <property type="project" value="TreeGrafter"/>
</dbReference>
<organism evidence="10 11">
    <name type="scientific">[Candida] subhashii</name>
    <dbReference type="NCBI Taxonomy" id="561895"/>
    <lineage>
        <taxon>Eukaryota</taxon>
        <taxon>Fungi</taxon>
        <taxon>Dikarya</taxon>
        <taxon>Ascomycota</taxon>
        <taxon>Saccharomycotina</taxon>
        <taxon>Pichiomycetes</taxon>
        <taxon>Debaryomycetaceae</taxon>
        <taxon>Spathaspora</taxon>
    </lineage>
</organism>
<evidence type="ECO:0000256" key="3">
    <source>
        <dbReference type="ARBA" id="ARBA00022448"/>
    </source>
</evidence>
<dbReference type="RefSeq" id="XP_049263456.1">
    <property type="nucleotide sequence ID" value="XM_049407057.1"/>
</dbReference>
<feature type="region of interest" description="Disordered" evidence="8">
    <location>
        <begin position="865"/>
        <end position="926"/>
    </location>
</feature>
<proteinExistence type="inferred from homology"/>
<evidence type="ECO:0000256" key="6">
    <source>
        <dbReference type="ARBA" id="ARBA00023136"/>
    </source>
</evidence>
<feature type="compositionally biased region" description="Polar residues" evidence="8">
    <location>
        <begin position="899"/>
        <end position="914"/>
    </location>
</feature>
<feature type="compositionally biased region" description="Basic and acidic residues" evidence="8">
    <location>
        <begin position="865"/>
        <end position="880"/>
    </location>
</feature>
<keyword evidence="11" id="KW-1185">Reference proteome</keyword>
<feature type="compositionally biased region" description="Acidic residues" evidence="8">
    <location>
        <begin position="530"/>
        <end position="539"/>
    </location>
</feature>
<reference evidence="10 11" key="1">
    <citation type="journal article" date="2021" name="DNA Res.">
        <title>Genome analysis of Candida subhashii reveals its hybrid nature and dual mitochondrial genome conformations.</title>
        <authorList>
            <person name="Mixao V."/>
            <person name="Hegedusova E."/>
            <person name="Saus E."/>
            <person name="Pryszcz L.P."/>
            <person name="Cillingova A."/>
            <person name="Nosek J."/>
            <person name="Gabaldon T."/>
        </authorList>
    </citation>
    <scope>NUCLEOTIDE SEQUENCE [LARGE SCALE GENOMIC DNA]</scope>
    <source>
        <strain evidence="10 11">CBS 10753</strain>
    </source>
</reference>
<dbReference type="GO" id="GO:0030123">
    <property type="term" value="C:AP-3 adaptor complex"/>
    <property type="evidence" value="ECO:0007669"/>
    <property type="project" value="InterPro"/>
</dbReference>
<feature type="compositionally biased region" description="Basic residues" evidence="8">
    <location>
        <begin position="1023"/>
        <end position="1037"/>
    </location>
</feature>
<comment type="subcellular location">
    <subcellularLocation>
        <location evidence="1">Endomembrane system</location>
    </subcellularLocation>
    <subcellularLocation>
        <location evidence="7">Golgi apparatus</location>
    </subcellularLocation>
</comment>
<evidence type="ECO:0000313" key="11">
    <source>
        <dbReference type="Proteomes" id="UP000694255"/>
    </source>
</evidence>
<evidence type="ECO:0000259" key="9">
    <source>
        <dbReference type="Pfam" id="PF01602"/>
    </source>
</evidence>
<evidence type="ECO:0000256" key="4">
    <source>
        <dbReference type="ARBA" id="ARBA00022737"/>
    </source>
</evidence>
<dbReference type="PANTHER" id="PTHR22781">
    <property type="entry name" value="DELTA ADAPTIN-RELATED"/>
    <property type="match status" value="1"/>
</dbReference>
<dbReference type="OrthoDB" id="10264595at2759"/>
<feature type="compositionally biased region" description="Polar residues" evidence="8">
    <location>
        <begin position="976"/>
        <end position="986"/>
    </location>
</feature>
<dbReference type="EMBL" id="JAGSYN010000142">
    <property type="protein sequence ID" value="KAG7663224.1"/>
    <property type="molecule type" value="Genomic_DNA"/>
</dbReference>
<keyword evidence="6" id="KW-0472">Membrane</keyword>
<sequence>MSFQLQNSEVLARLKPFGISFEKSLNDLIKGIRAHSKESSDSLASFLDVAIQECKNELSTTDLETKAMAILKLAYLEMYGFDMSWCNFQILEVMASNKFQQKRIGYLAAIQSFKNEQDLLLLATNQFKKDLNSHNHVEIGLALSGIATIVTPNLAKDINDDVLMKLSHSKPYIRKKAILAMYKIFLQYPESLRLNFDRVIEKLDDPDIAVVSATVNVICEISKKNPNIFISYLPKFFNILEETRNNWLIIRILKLFQSLSKVEPRMKKKILPTIMELMLRTQASSLIYECINCIVNGQMLNNESSKDEGTAKVCINQLMNFFKTKDSNLKFVGLLALINILKIFPVFMHKEEGVSAVIMDCLTDSDMIIKRKALEICHYLVTEDNITELVKLLLLQLVPSETNVVSEVLKQEISLKILTIATQDNYTNIPNFRWYVAVLKDVINLTLLPLPSSANEVTVSPEVATTIANELGNEFKNLATKVPSVRPILLTKVVFPLVQDSRIIDICPILLRDFYWIMGEYIDELKNGESDDDDDDDEAGSGQQADGVASISTKIEIFNSLVNFKIDKALGLTTSLHFPISAKLVSLGHPEVLAVLIQALIKLFSSIVSDFVKNYTIQNDLPIEKYDQLCYYLYKLIGFLGVWETHPNYEVQERALSWLEFLRLTLEAMTGNDLTVIKRLEAEDLEYYRGLKEKNEPKVDESSEDESEEDSEVDESEEESAEEYDNLESSDDEEVVQAPHIVPMPEFESNPFAAEDVPIEDTVAEGSEPVFDNDTGATSKRLPVLLTHILPSFFKSYQLNPVARNAQRNIPIPDDLDLDTEINPPPFQLDNDDDVTTNDTYELFLSDVEEDAYQEPLIQLTSEDVSERKKERLERLKDDPYYLGSDNTDEKRKKKSKESTNTPESQTEITSISTDDVKSSGKKKAKKPAKLKKEKVLILNEETVGTSAPGSDLIDLEGPKERTRSMKKKKNVIKIDSSNLDNFDLTSSEVAELNSKNDHEYEIDLDALRQSLAKSSIDEKDEKKKKKKKSTTKKSKSKKEVTESAKASEGENQHGSEQQVSEQSPTPIITVKPKKKTKKSKAIILD</sequence>
<evidence type="ECO:0000256" key="7">
    <source>
        <dbReference type="PIRNR" id="PIRNR037092"/>
    </source>
</evidence>
<comment type="function">
    <text evidence="7">Part of the AP-3 complex, an adaptor-related complex which is not clathrin-associated. The complex is associated with the Golgi region as well as more peripheral structures. It facilitates the budding of vesicles from the Golgi membrane.</text>
</comment>
<feature type="compositionally biased region" description="Basic and acidic residues" evidence="8">
    <location>
        <begin position="1038"/>
        <end position="1054"/>
    </location>
</feature>
<dbReference type="PIRSF" id="PIRSF037092">
    <property type="entry name" value="AP3_complex_delta"/>
    <property type="match status" value="1"/>
</dbReference>
<dbReference type="GO" id="GO:0010008">
    <property type="term" value="C:endosome membrane"/>
    <property type="evidence" value="ECO:0007669"/>
    <property type="project" value="TreeGrafter"/>
</dbReference>
<name>A0A8J5Q9Y0_9ASCO</name>
<feature type="region of interest" description="Disordered" evidence="8">
    <location>
        <begin position="942"/>
        <end position="986"/>
    </location>
</feature>
<dbReference type="GeneID" id="73470025"/>
<dbReference type="GO" id="GO:0006623">
    <property type="term" value="P:protein targeting to vacuole"/>
    <property type="evidence" value="ECO:0007669"/>
    <property type="project" value="TreeGrafter"/>
</dbReference>
<feature type="compositionally biased region" description="Polar residues" evidence="8">
    <location>
        <begin position="1055"/>
        <end position="1064"/>
    </location>
</feature>
<keyword evidence="7" id="KW-0333">Golgi apparatus</keyword>
<evidence type="ECO:0000256" key="1">
    <source>
        <dbReference type="ARBA" id="ARBA00004308"/>
    </source>
</evidence>
<feature type="compositionally biased region" description="Acidic residues" evidence="8">
    <location>
        <begin position="702"/>
        <end position="733"/>
    </location>
</feature>
<dbReference type="InterPro" id="IPR002553">
    <property type="entry name" value="Clathrin/coatomer_adapt-like_N"/>
</dbReference>
<feature type="domain" description="Clathrin/coatomer adaptor adaptin-like N-terminal" evidence="9">
    <location>
        <begin position="51"/>
        <end position="664"/>
    </location>
</feature>
<dbReference type="InterPro" id="IPR017105">
    <property type="entry name" value="AP3_complex_dsu"/>
</dbReference>
<evidence type="ECO:0000256" key="2">
    <source>
        <dbReference type="ARBA" id="ARBA00006613"/>
    </source>
</evidence>
<protein>
    <recommendedName>
        <fullName evidence="7">AP-3 complex subunit delta</fullName>
    </recommendedName>
</protein>
<keyword evidence="4" id="KW-0677">Repeat</keyword>
<feature type="region of interest" description="Disordered" evidence="8">
    <location>
        <begin position="1012"/>
        <end position="1086"/>
    </location>
</feature>
<feature type="region of interest" description="Disordered" evidence="8">
    <location>
        <begin position="693"/>
        <end position="733"/>
    </location>
</feature>
<evidence type="ECO:0000256" key="8">
    <source>
        <dbReference type="SAM" id="MobiDB-lite"/>
    </source>
</evidence>
<accession>A0A8J5Q9Y0</accession>
<comment type="similarity">
    <text evidence="2 7">Belongs to the adaptor complexes large subunit family.</text>
</comment>
<evidence type="ECO:0000313" key="10">
    <source>
        <dbReference type="EMBL" id="KAG7663224.1"/>
    </source>
</evidence>
<dbReference type="PANTHER" id="PTHR22781:SF12">
    <property type="entry name" value="AP-3 COMPLEX SUBUNIT DELTA-1"/>
    <property type="match status" value="1"/>
</dbReference>
<dbReference type="Pfam" id="PF01602">
    <property type="entry name" value="Adaptin_N"/>
    <property type="match status" value="1"/>
</dbReference>
<dbReference type="AlphaFoldDB" id="A0A8J5Q9Y0"/>
<evidence type="ECO:0000256" key="5">
    <source>
        <dbReference type="ARBA" id="ARBA00022927"/>
    </source>
</evidence>
<keyword evidence="5 7" id="KW-0653">Protein transport</keyword>